<dbReference type="InterPro" id="IPR014729">
    <property type="entry name" value="Rossmann-like_a/b/a_fold"/>
</dbReference>
<dbReference type="InterPro" id="IPR011009">
    <property type="entry name" value="Kinase-like_dom_sf"/>
</dbReference>
<dbReference type="InterPro" id="IPR000719">
    <property type="entry name" value="Prot_kinase_dom"/>
</dbReference>
<accession>A0A2H5P0U1</accession>
<protein>
    <recommendedName>
        <fullName evidence="1">Protein kinase domain-containing protein</fullName>
    </recommendedName>
</protein>
<dbReference type="Gene3D" id="3.40.50.620">
    <property type="entry name" value="HUPs"/>
    <property type="match status" value="1"/>
</dbReference>
<dbReference type="GO" id="GO:0005524">
    <property type="term" value="F:ATP binding"/>
    <property type="evidence" value="ECO:0007669"/>
    <property type="project" value="InterPro"/>
</dbReference>
<dbReference type="InterPro" id="IPR001245">
    <property type="entry name" value="Ser-Thr/Tyr_kinase_cat_dom"/>
</dbReference>
<dbReference type="Gene3D" id="3.30.200.20">
    <property type="entry name" value="Phosphorylase Kinase, domain 1"/>
    <property type="match status" value="1"/>
</dbReference>
<dbReference type="FunFam" id="1.10.510.10:FF:000284">
    <property type="entry name" value="Putative receptor-like serine/threonine-protein kinase"/>
    <property type="match status" value="1"/>
</dbReference>
<evidence type="ECO:0000313" key="3">
    <source>
        <dbReference type="Proteomes" id="UP000236630"/>
    </source>
</evidence>
<dbReference type="FunFam" id="3.30.200.20:FF:000268">
    <property type="entry name" value="probable receptor-like serine/threonine-protein kinase At5g57670"/>
    <property type="match status" value="1"/>
</dbReference>
<dbReference type="EMBL" id="BDQV01000031">
    <property type="protein sequence ID" value="GAY45989.1"/>
    <property type="molecule type" value="Genomic_DNA"/>
</dbReference>
<dbReference type="InterPro" id="IPR046958">
    <property type="entry name" value="RBK1/2/STUNTED"/>
</dbReference>
<sequence length="690" mass="76326">MPIERMKNRNVLVGIRIDSNSRDLLSWALVKVAEPGDSVIAIHVCRNADHASKDKSLLDSYLEVYEGLCSVNQVGLAGQIMAGSSVRRVLVREAMNYAAAALVVGMSKKSALGGRCSTAKYCLKKLPSTTDVLAINNGRIVFRRCNNNQLPGVNGNPRPSVSLIESQCFKESQSEFAYSEAETEKSSGRGSDAASKDRYPTLLCESRRTISRSSSVLSVDILEHRPGWPLQRRASSGTPEAINARKLSVVQWVMSLPNRSPLHSPTCSTTDEKRSEREMSDIVDESIRNGSLDELRKGLEVLLKMSTCGLKWFSYEVLQTATSEFSSENLIGKGGCNRVYKGVLPDGKHVAVKIMESSKEAWKDFAHEVDIISTLEHKNIAPLLGVCIEDDNLISVYHFLSKGSLGEYLHGKYRDKHPLSWEVRFNIAVGIAEALFYLHNECSRPVIHRDIKSSNILVSDKFEAQLSDFGLAIWGPAGSSFMTGGEVVGTFGYLAPEYFMYGKLSDKVDVYAFGVVLLELLSGREPISSAPKGQESLVMWAKPKTENGDLKGLLDPNLDGKYDEVQMRRIVLAANLCTTRAARLRPTMKEILQLLRGDNDFDKSVISPNKGIEDLDKQEDNDDEVYPNSSAELHLSLALLNVDDDSTSFSKSFRVTDLRYNNGKKSIGKSSNILLFRNENGHNCRCTITS</sequence>
<proteinExistence type="predicted"/>
<organism evidence="2 3">
    <name type="scientific">Citrus unshiu</name>
    <name type="common">Satsuma mandarin</name>
    <name type="synonym">Citrus nobilis var. unshiu</name>
    <dbReference type="NCBI Taxonomy" id="55188"/>
    <lineage>
        <taxon>Eukaryota</taxon>
        <taxon>Viridiplantae</taxon>
        <taxon>Streptophyta</taxon>
        <taxon>Embryophyta</taxon>
        <taxon>Tracheophyta</taxon>
        <taxon>Spermatophyta</taxon>
        <taxon>Magnoliopsida</taxon>
        <taxon>eudicotyledons</taxon>
        <taxon>Gunneridae</taxon>
        <taxon>Pentapetalae</taxon>
        <taxon>rosids</taxon>
        <taxon>malvids</taxon>
        <taxon>Sapindales</taxon>
        <taxon>Rutaceae</taxon>
        <taxon>Aurantioideae</taxon>
        <taxon>Citrus</taxon>
    </lineage>
</organism>
<feature type="domain" description="Protein kinase" evidence="1">
    <location>
        <begin position="325"/>
        <end position="602"/>
    </location>
</feature>
<name>A0A2H5P0U1_CITUN</name>
<evidence type="ECO:0000313" key="2">
    <source>
        <dbReference type="EMBL" id="GAY45989.1"/>
    </source>
</evidence>
<dbReference type="Proteomes" id="UP000236630">
    <property type="component" value="Unassembled WGS sequence"/>
</dbReference>
<dbReference type="PROSITE" id="PS00108">
    <property type="entry name" value="PROTEIN_KINASE_ST"/>
    <property type="match status" value="1"/>
</dbReference>
<dbReference type="PROSITE" id="PS50011">
    <property type="entry name" value="PROTEIN_KINASE_DOM"/>
    <property type="match status" value="1"/>
</dbReference>
<dbReference type="InterPro" id="IPR006016">
    <property type="entry name" value="UspA"/>
</dbReference>
<evidence type="ECO:0000259" key="1">
    <source>
        <dbReference type="PROSITE" id="PS50011"/>
    </source>
</evidence>
<dbReference type="SMART" id="SM00220">
    <property type="entry name" value="S_TKc"/>
    <property type="match status" value="1"/>
</dbReference>
<dbReference type="Pfam" id="PF07714">
    <property type="entry name" value="PK_Tyr_Ser-Thr"/>
    <property type="match status" value="1"/>
</dbReference>
<reference evidence="2 3" key="1">
    <citation type="journal article" date="2017" name="Front. Genet.">
        <title>Draft sequencing of the heterozygous diploid genome of Satsuma (Citrus unshiu Marc.) using a hybrid assembly approach.</title>
        <authorList>
            <person name="Shimizu T."/>
            <person name="Tanizawa Y."/>
            <person name="Mochizuki T."/>
            <person name="Nagasaki H."/>
            <person name="Yoshioka T."/>
            <person name="Toyoda A."/>
            <person name="Fujiyama A."/>
            <person name="Kaminuma E."/>
            <person name="Nakamura Y."/>
        </authorList>
    </citation>
    <scope>NUCLEOTIDE SEQUENCE [LARGE SCALE GENOMIC DNA]</scope>
    <source>
        <strain evidence="3">cv. Miyagawa wase</strain>
    </source>
</reference>
<comment type="caution">
    <text evidence="2">The sequence shown here is derived from an EMBL/GenBank/DDBJ whole genome shotgun (WGS) entry which is preliminary data.</text>
</comment>
<dbReference type="PANTHER" id="PTHR47987:SF11">
    <property type="entry name" value="RECEPTOR-LIKE CYTOSOLIC SERINE_THREONINE-PROTEIN KINASE RBK1 ISOFORM X1"/>
    <property type="match status" value="1"/>
</dbReference>
<dbReference type="PANTHER" id="PTHR47987">
    <property type="entry name" value="OS08G0249100 PROTEIN"/>
    <property type="match status" value="1"/>
</dbReference>
<dbReference type="InterPro" id="IPR008271">
    <property type="entry name" value="Ser/Thr_kinase_AS"/>
</dbReference>
<gene>
    <name evidence="2" type="ORF">CUMW_093580</name>
</gene>
<keyword evidence="3" id="KW-1185">Reference proteome</keyword>
<dbReference type="Gene3D" id="1.10.510.10">
    <property type="entry name" value="Transferase(Phosphotransferase) domain 1"/>
    <property type="match status" value="1"/>
</dbReference>
<dbReference type="Pfam" id="PF00582">
    <property type="entry name" value="Usp"/>
    <property type="match status" value="1"/>
</dbReference>
<dbReference type="SUPFAM" id="SSF52402">
    <property type="entry name" value="Adenine nucleotide alpha hydrolases-like"/>
    <property type="match status" value="1"/>
</dbReference>
<dbReference type="GO" id="GO:0004672">
    <property type="term" value="F:protein kinase activity"/>
    <property type="evidence" value="ECO:0007669"/>
    <property type="project" value="InterPro"/>
</dbReference>
<dbReference type="STRING" id="55188.A0A2H5P0U1"/>
<dbReference type="AlphaFoldDB" id="A0A2H5P0U1"/>
<dbReference type="SUPFAM" id="SSF56112">
    <property type="entry name" value="Protein kinase-like (PK-like)"/>
    <property type="match status" value="1"/>
</dbReference>
<dbReference type="CDD" id="cd00293">
    <property type="entry name" value="USP-like"/>
    <property type="match status" value="1"/>
</dbReference>